<dbReference type="GO" id="GO:0042796">
    <property type="term" value="P:snRNA transcription by RNA polymerase III"/>
    <property type="evidence" value="ECO:0007669"/>
    <property type="project" value="TreeGrafter"/>
</dbReference>
<dbReference type="EMBL" id="QPFP01000002">
    <property type="protein sequence ID" value="TEB38987.1"/>
    <property type="molecule type" value="Genomic_DNA"/>
</dbReference>
<sequence>MTLCPAPSPRHADPMLQPSYFTSSLYTEPLRQDILQLVAAFQEAYATNDSKSPFATFKHVWRSQRWHLLHLRVFDNRTRENFLIVTCRLLLEKTEQEESLLTRLTALLSLYTFYATQPLNTTPPLWYLKHVPIPIDQFRDLHDLENELASSELENMKSVVSYVLRYFHESDVFVVLPDSKLCPQNPRSLPRETYVDQRRIDFVLTKKKGRPNRNDKTRRTKTAMANLESWLEITETLVERSPAVAGGSVSTPVAADRTNEYKSLKAQFLDAIDSQDSKGLPTVVNANQLVLQRLQEVRELVPEEDISSDSPTNAGISRVERAIEDLGKGRNRGILNLLEGSGKM</sequence>
<dbReference type="Pfam" id="PF09808">
    <property type="entry name" value="SNAPC1"/>
    <property type="match status" value="1"/>
</dbReference>
<accession>A0A4Y7TXT7</accession>
<dbReference type="OrthoDB" id="3253083at2759"/>
<keyword evidence="2" id="KW-1185">Reference proteome</keyword>
<comment type="caution">
    <text evidence="1">The sequence shown here is derived from an EMBL/GenBank/DDBJ whole genome shotgun (WGS) entry which is preliminary data.</text>
</comment>
<dbReference type="STRING" id="71717.A0A4Y7TXT7"/>
<dbReference type="InterPro" id="IPR019188">
    <property type="entry name" value="SNAPC1"/>
</dbReference>
<name>A0A4Y7TXT7_COPMI</name>
<gene>
    <name evidence="1" type="ORF">FA13DRAFT_424673</name>
</gene>
<evidence type="ECO:0000313" key="2">
    <source>
        <dbReference type="Proteomes" id="UP000298030"/>
    </source>
</evidence>
<dbReference type="PANTHER" id="PTHR15131">
    <property type="entry name" value="SMALL NUCLEAR RNA ACTIVATING COMPLEX, POLYPEPTIDE 1"/>
    <property type="match status" value="1"/>
</dbReference>
<proteinExistence type="predicted"/>
<evidence type="ECO:0000313" key="1">
    <source>
        <dbReference type="EMBL" id="TEB38987.1"/>
    </source>
</evidence>
<dbReference type="GO" id="GO:0042795">
    <property type="term" value="P:snRNA transcription by RNA polymerase II"/>
    <property type="evidence" value="ECO:0007669"/>
    <property type="project" value="TreeGrafter"/>
</dbReference>
<dbReference type="GO" id="GO:0019185">
    <property type="term" value="C:snRNA-activating protein complex"/>
    <property type="evidence" value="ECO:0007669"/>
    <property type="project" value="TreeGrafter"/>
</dbReference>
<dbReference type="GO" id="GO:0043565">
    <property type="term" value="F:sequence-specific DNA binding"/>
    <property type="evidence" value="ECO:0007669"/>
    <property type="project" value="TreeGrafter"/>
</dbReference>
<reference evidence="1 2" key="1">
    <citation type="journal article" date="2019" name="Nat. Ecol. Evol.">
        <title>Megaphylogeny resolves global patterns of mushroom evolution.</title>
        <authorList>
            <person name="Varga T."/>
            <person name="Krizsan K."/>
            <person name="Foldi C."/>
            <person name="Dima B."/>
            <person name="Sanchez-Garcia M."/>
            <person name="Sanchez-Ramirez S."/>
            <person name="Szollosi G.J."/>
            <person name="Szarkandi J.G."/>
            <person name="Papp V."/>
            <person name="Albert L."/>
            <person name="Andreopoulos W."/>
            <person name="Angelini C."/>
            <person name="Antonin V."/>
            <person name="Barry K.W."/>
            <person name="Bougher N.L."/>
            <person name="Buchanan P."/>
            <person name="Buyck B."/>
            <person name="Bense V."/>
            <person name="Catcheside P."/>
            <person name="Chovatia M."/>
            <person name="Cooper J."/>
            <person name="Damon W."/>
            <person name="Desjardin D."/>
            <person name="Finy P."/>
            <person name="Geml J."/>
            <person name="Haridas S."/>
            <person name="Hughes K."/>
            <person name="Justo A."/>
            <person name="Karasinski D."/>
            <person name="Kautmanova I."/>
            <person name="Kiss B."/>
            <person name="Kocsube S."/>
            <person name="Kotiranta H."/>
            <person name="LaButti K.M."/>
            <person name="Lechner B.E."/>
            <person name="Liimatainen K."/>
            <person name="Lipzen A."/>
            <person name="Lukacs Z."/>
            <person name="Mihaltcheva S."/>
            <person name="Morgado L.N."/>
            <person name="Niskanen T."/>
            <person name="Noordeloos M.E."/>
            <person name="Ohm R.A."/>
            <person name="Ortiz-Santana B."/>
            <person name="Ovrebo C."/>
            <person name="Racz N."/>
            <person name="Riley R."/>
            <person name="Savchenko A."/>
            <person name="Shiryaev A."/>
            <person name="Soop K."/>
            <person name="Spirin V."/>
            <person name="Szebenyi C."/>
            <person name="Tomsovsky M."/>
            <person name="Tulloss R.E."/>
            <person name="Uehling J."/>
            <person name="Grigoriev I.V."/>
            <person name="Vagvolgyi C."/>
            <person name="Papp T."/>
            <person name="Martin F.M."/>
            <person name="Miettinen O."/>
            <person name="Hibbett D.S."/>
            <person name="Nagy L.G."/>
        </authorList>
    </citation>
    <scope>NUCLEOTIDE SEQUENCE [LARGE SCALE GENOMIC DNA]</scope>
    <source>
        <strain evidence="1 2">FP101781</strain>
    </source>
</reference>
<dbReference type="AlphaFoldDB" id="A0A4Y7TXT7"/>
<protein>
    <submittedName>
        <fullName evidence="1">Uncharacterized protein</fullName>
    </submittedName>
</protein>
<organism evidence="1 2">
    <name type="scientific">Coprinellus micaceus</name>
    <name type="common">Glistening ink-cap mushroom</name>
    <name type="synonym">Coprinus micaceus</name>
    <dbReference type="NCBI Taxonomy" id="71717"/>
    <lineage>
        <taxon>Eukaryota</taxon>
        <taxon>Fungi</taxon>
        <taxon>Dikarya</taxon>
        <taxon>Basidiomycota</taxon>
        <taxon>Agaricomycotina</taxon>
        <taxon>Agaricomycetes</taxon>
        <taxon>Agaricomycetidae</taxon>
        <taxon>Agaricales</taxon>
        <taxon>Agaricineae</taxon>
        <taxon>Psathyrellaceae</taxon>
        <taxon>Coprinellus</taxon>
    </lineage>
</organism>
<dbReference type="Proteomes" id="UP000298030">
    <property type="component" value="Unassembled WGS sequence"/>
</dbReference>
<dbReference type="PANTHER" id="PTHR15131:SF3">
    <property type="entry name" value="SNRNA-ACTIVATING PROTEIN COMPLEX SUBUNIT 1"/>
    <property type="match status" value="1"/>
</dbReference>